<feature type="domain" description="Replication initiation protein-like C-terminal" evidence="1">
    <location>
        <begin position="199"/>
        <end position="301"/>
    </location>
</feature>
<name>A0A239B622_9PROT</name>
<proteinExistence type="predicted"/>
<reference evidence="3" key="1">
    <citation type="submission" date="2017-06" db="EMBL/GenBank/DDBJ databases">
        <authorList>
            <person name="Varghese N."/>
            <person name="Submissions S."/>
        </authorList>
    </citation>
    <scope>NUCLEOTIDE SEQUENCE [LARGE SCALE GENOMIC DNA]</scope>
    <source>
        <strain evidence="3">Ca-68</strain>
    </source>
</reference>
<accession>A0A239B622</accession>
<dbReference type="EMBL" id="FZOA01000013">
    <property type="protein sequence ID" value="SNS03345.1"/>
    <property type="molecule type" value="Genomic_DNA"/>
</dbReference>
<keyword evidence="3" id="KW-1185">Reference proteome</keyword>
<organism evidence="2 3">
    <name type="scientific">Methylobacillus rhizosphaerae</name>
    <dbReference type="NCBI Taxonomy" id="551994"/>
    <lineage>
        <taxon>Bacteria</taxon>
        <taxon>Pseudomonadati</taxon>
        <taxon>Pseudomonadota</taxon>
        <taxon>Betaproteobacteria</taxon>
        <taxon>Nitrosomonadales</taxon>
        <taxon>Methylophilaceae</taxon>
        <taxon>Methylobacillus</taxon>
    </lineage>
</organism>
<gene>
    <name evidence="2" type="ORF">SAMN05192560_2317</name>
</gene>
<dbReference type="Pfam" id="PF02486">
    <property type="entry name" value="Rep_trans"/>
    <property type="match status" value="1"/>
</dbReference>
<evidence type="ECO:0000313" key="2">
    <source>
        <dbReference type="EMBL" id="SNS03345.1"/>
    </source>
</evidence>
<dbReference type="InterPro" id="IPR003491">
    <property type="entry name" value="REP-like_C"/>
</dbReference>
<sequence length="306" mass="33704">MASIKKRPILHADAHVLAHARITPDDLNKINAGLKDHINAMEAAIAGAFPAPAGGAAVLASPLGNTGGKSINLVLEGGKIKEVLPRKHYSSKVCFIDWLNFTVHEDTFQILEHAVTDKEVIMSISMACESLFGFGITAKRDKGAHFYHSSYVLGDNYGLICYGGQRNTVMVSLSGDGCAAARNGWERRVFDFLKSAQSPKITRIDLSHDDIEGNRFSPELLEQCYENGGFNCGGRNPDIELRGNWKNPNGKGRTVNIGVRSNGKFFRGYEKGKQLGDANSPWMRLEVEFKSVDRVIPFEILKFPHE</sequence>
<dbReference type="RefSeq" id="WP_089376368.1">
    <property type="nucleotide sequence ID" value="NZ_FZOA01000013.1"/>
</dbReference>
<protein>
    <submittedName>
        <fullName evidence="2">Phage replication initiation protein</fullName>
    </submittedName>
</protein>
<evidence type="ECO:0000259" key="1">
    <source>
        <dbReference type="Pfam" id="PF02486"/>
    </source>
</evidence>
<dbReference type="OrthoDB" id="9809126at2"/>
<evidence type="ECO:0000313" key="3">
    <source>
        <dbReference type="Proteomes" id="UP000198305"/>
    </source>
</evidence>
<dbReference type="Proteomes" id="UP000198305">
    <property type="component" value="Unassembled WGS sequence"/>
</dbReference>
<dbReference type="AlphaFoldDB" id="A0A239B622"/>